<evidence type="ECO:0000256" key="1">
    <source>
        <dbReference type="ARBA" id="ARBA00022729"/>
    </source>
</evidence>
<dbReference type="PANTHER" id="PTHR31867">
    <property type="entry name" value="EXPANSIN-A15"/>
    <property type="match status" value="1"/>
</dbReference>
<dbReference type="Gene3D" id="2.40.40.10">
    <property type="entry name" value="RlpA-like domain"/>
    <property type="match status" value="1"/>
</dbReference>
<proteinExistence type="predicted"/>
<feature type="domain" description="Expansin-like EG45" evidence="3">
    <location>
        <begin position="61"/>
        <end position="177"/>
    </location>
</feature>
<dbReference type="InterPro" id="IPR036908">
    <property type="entry name" value="RlpA-like_sf"/>
</dbReference>
<dbReference type="Pfam" id="PF03330">
    <property type="entry name" value="DPBB_1"/>
    <property type="match status" value="1"/>
</dbReference>
<feature type="chain" id="PRO_5043836657" evidence="2">
    <location>
        <begin position="24"/>
        <end position="209"/>
    </location>
</feature>
<dbReference type="PRINTS" id="PR01225">
    <property type="entry name" value="EXPANSNFAMLY"/>
</dbReference>
<keyword evidence="5" id="KW-1185">Reference proteome</keyword>
<dbReference type="InterPro" id="IPR007118">
    <property type="entry name" value="Expan_Lol_pI"/>
</dbReference>
<dbReference type="PROSITE" id="PS51257">
    <property type="entry name" value="PROKAR_LIPOPROTEIN"/>
    <property type="match status" value="1"/>
</dbReference>
<keyword evidence="1 2" id="KW-0732">Signal</keyword>
<dbReference type="InterPro" id="IPR002963">
    <property type="entry name" value="Expansin"/>
</dbReference>
<dbReference type="CDD" id="cd22271">
    <property type="entry name" value="DPBB_EXP_N-like"/>
    <property type="match status" value="1"/>
</dbReference>
<evidence type="ECO:0000313" key="5">
    <source>
        <dbReference type="Proteomes" id="UP001472866"/>
    </source>
</evidence>
<feature type="signal peptide" evidence="2">
    <location>
        <begin position="1"/>
        <end position="23"/>
    </location>
</feature>
<dbReference type="AlphaFoldDB" id="A0AAX4NYB7"/>
<dbReference type="SUPFAM" id="SSF50685">
    <property type="entry name" value="Barwin-like endoglucanases"/>
    <property type="match status" value="1"/>
</dbReference>
<evidence type="ECO:0000259" key="3">
    <source>
        <dbReference type="PROSITE" id="PS50842"/>
    </source>
</evidence>
<organism evidence="4 5">
    <name type="scientific">Chloropicon roscoffensis</name>
    <dbReference type="NCBI Taxonomy" id="1461544"/>
    <lineage>
        <taxon>Eukaryota</taxon>
        <taxon>Viridiplantae</taxon>
        <taxon>Chlorophyta</taxon>
        <taxon>Chloropicophyceae</taxon>
        <taxon>Chloropicales</taxon>
        <taxon>Chloropicaceae</taxon>
        <taxon>Chloropicon</taxon>
    </lineage>
</organism>
<gene>
    <name evidence="4" type="ORF">HKI87_01g00730</name>
</gene>
<dbReference type="GO" id="GO:0009664">
    <property type="term" value="P:plant-type cell wall organization"/>
    <property type="evidence" value="ECO:0007669"/>
    <property type="project" value="InterPro"/>
</dbReference>
<reference evidence="4 5" key="1">
    <citation type="submission" date="2024-03" db="EMBL/GenBank/DDBJ databases">
        <title>Complete genome sequence of the green alga Chloropicon roscoffensis RCC1871.</title>
        <authorList>
            <person name="Lemieux C."/>
            <person name="Pombert J.-F."/>
            <person name="Otis C."/>
            <person name="Turmel M."/>
        </authorList>
    </citation>
    <scope>NUCLEOTIDE SEQUENCE [LARGE SCALE GENOMIC DNA]</scope>
    <source>
        <strain evidence="4 5">RCC1871</strain>
    </source>
</reference>
<dbReference type="InterPro" id="IPR007112">
    <property type="entry name" value="Expansin/allergen_DPBB_dom"/>
</dbReference>
<dbReference type="PROSITE" id="PS50842">
    <property type="entry name" value="EXPANSIN_EG45"/>
    <property type="match status" value="1"/>
</dbReference>
<name>A0AAX4NYB7_9CHLO</name>
<dbReference type="EMBL" id="CP151501">
    <property type="protein sequence ID" value="WZN58549.1"/>
    <property type="molecule type" value="Genomic_DNA"/>
</dbReference>
<protein>
    <submittedName>
        <fullName evidence="4">Expansin</fullName>
    </submittedName>
</protein>
<dbReference type="SMART" id="SM00837">
    <property type="entry name" value="DPBB_1"/>
    <property type="match status" value="1"/>
</dbReference>
<accession>A0AAX4NYB7</accession>
<evidence type="ECO:0000313" key="4">
    <source>
        <dbReference type="EMBL" id="WZN58549.1"/>
    </source>
</evidence>
<evidence type="ECO:0000256" key="2">
    <source>
        <dbReference type="SAM" id="SignalP"/>
    </source>
</evidence>
<dbReference type="Proteomes" id="UP001472866">
    <property type="component" value="Chromosome 01"/>
</dbReference>
<dbReference type="InterPro" id="IPR009009">
    <property type="entry name" value="RlpA-like_DPBB"/>
</dbReference>
<sequence length="209" mass="22483">MEARTMRIAIAAMAVGLACVASADPAEEPWVDQLGLGPWQEGRATFYGNEEYNGDTFSIDEGHCEYGSIPSPRYIAALSTWSGFGGDWDKSNCGRCFEIKCDPDGEWGKSCRGDRVQASVVVVVTDKCPCDDRNRRWCCGDAAHMDLSFEAYGEVGNHGGGVISTAFRPIECPDGMGRGGELLLSPQDQAKPSGNASRVFRSATRGLAL</sequence>
<dbReference type="GO" id="GO:0005576">
    <property type="term" value="C:extracellular region"/>
    <property type="evidence" value="ECO:0007669"/>
    <property type="project" value="InterPro"/>
</dbReference>